<dbReference type="CDD" id="cd03242">
    <property type="entry name" value="ABC_RecF"/>
    <property type="match status" value="1"/>
</dbReference>
<dbReference type="GO" id="GO:0005737">
    <property type="term" value="C:cytoplasm"/>
    <property type="evidence" value="ECO:0007669"/>
    <property type="project" value="UniProtKB-SubCell"/>
</dbReference>
<feature type="binding site" evidence="12">
    <location>
        <begin position="30"/>
        <end position="37"/>
    </location>
    <ligand>
        <name>ATP</name>
        <dbReference type="ChEBI" id="CHEBI:30616"/>
    </ligand>
</feature>
<keyword evidence="11 12" id="KW-0742">SOS response</keyword>
<comment type="subcellular location">
    <subcellularLocation>
        <location evidence="1 12 13">Cytoplasm</location>
    </subcellularLocation>
</comment>
<keyword evidence="7 12" id="KW-0227">DNA damage</keyword>
<dbReference type="PANTHER" id="PTHR32182:SF0">
    <property type="entry name" value="DNA REPLICATION AND REPAIR PROTEIN RECF"/>
    <property type="match status" value="1"/>
</dbReference>
<evidence type="ECO:0000256" key="8">
    <source>
        <dbReference type="ARBA" id="ARBA00022840"/>
    </source>
</evidence>
<evidence type="ECO:0000256" key="6">
    <source>
        <dbReference type="ARBA" id="ARBA00022741"/>
    </source>
</evidence>
<dbReference type="GO" id="GO:0005524">
    <property type="term" value="F:ATP binding"/>
    <property type="evidence" value="ECO:0007669"/>
    <property type="project" value="UniProtKB-UniRule"/>
</dbReference>
<dbReference type="OrthoDB" id="9803889at2"/>
<evidence type="ECO:0000256" key="11">
    <source>
        <dbReference type="ARBA" id="ARBA00023236"/>
    </source>
</evidence>
<keyword evidence="6 12" id="KW-0547">Nucleotide-binding</keyword>
<evidence type="ECO:0000256" key="5">
    <source>
        <dbReference type="ARBA" id="ARBA00022705"/>
    </source>
</evidence>
<evidence type="ECO:0000256" key="1">
    <source>
        <dbReference type="ARBA" id="ARBA00004496"/>
    </source>
</evidence>
<dbReference type="HAMAP" id="MF_00365">
    <property type="entry name" value="RecF"/>
    <property type="match status" value="1"/>
</dbReference>
<keyword evidence="4 12" id="KW-0963">Cytoplasm</keyword>
<dbReference type="GO" id="GO:0009432">
    <property type="term" value="P:SOS response"/>
    <property type="evidence" value="ECO:0007669"/>
    <property type="project" value="UniProtKB-UniRule"/>
</dbReference>
<dbReference type="Proteomes" id="UP000095594">
    <property type="component" value="Unassembled WGS sequence"/>
</dbReference>
<accession>A0A174I2J4</accession>
<feature type="domain" description="RecF/RecN/SMC N-terminal" evidence="14">
    <location>
        <begin position="2"/>
        <end position="357"/>
    </location>
</feature>
<dbReference type="Gene3D" id="3.40.50.300">
    <property type="entry name" value="P-loop containing nucleotide triphosphate hydrolases"/>
    <property type="match status" value="1"/>
</dbReference>
<dbReference type="InterPro" id="IPR042174">
    <property type="entry name" value="RecF_2"/>
</dbReference>
<dbReference type="PROSITE" id="PS00618">
    <property type="entry name" value="RECF_2"/>
    <property type="match status" value="1"/>
</dbReference>
<dbReference type="InterPro" id="IPR001238">
    <property type="entry name" value="DNA-binding_RecF"/>
</dbReference>
<dbReference type="InterPro" id="IPR018078">
    <property type="entry name" value="DNA-binding_RecF_CS"/>
</dbReference>
<evidence type="ECO:0000256" key="2">
    <source>
        <dbReference type="ARBA" id="ARBA00008016"/>
    </source>
</evidence>
<keyword evidence="5 12" id="KW-0235">DNA replication</keyword>
<evidence type="ECO:0000256" key="10">
    <source>
        <dbReference type="ARBA" id="ARBA00023204"/>
    </source>
</evidence>
<keyword evidence="9 12" id="KW-0238">DNA-binding</keyword>
<dbReference type="GO" id="GO:0006260">
    <property type="term" value="P:DNA replication"/>
    <property type="evidence" value="ECO:0007669"/>
    <property type="project" value="UniProtKB-UniRule"/>
</dbReference>
<sequence>MFIKKLQMLNYRNYEALNIDLGPNVNVFMGDNAQGKTNILEGIYYCAFAKSHRTSRDKELINWKSENAFLSVTVGRERLDKRIDISILKDGKKAIRINKIKINKIGELFGNFNVVMFSPEDLKIIKDSPGVRRKFIDMELCQLDSKYYYNLVQYNKVLNERNTVLKNRSINKDILDIYDMQLVEFGYNIVMKRINYINKLNQYSKQIHNDITSGKENIEFKYVSTIRNLENIKESFYSQLEKNRSKDIDKGLTSVGPHRDDFMVFINEIDTKSYGSQGQQRTAVLTIKFSSLKIIKELTGEYPVLLLDDVLSELDFSRKRYILSTIGEIQTIITCTGIEDLYEYLDDKSKVFKVKDGAILN</sequence>
<proteinExistence type="inferred from homology"/>
<dbReference type="EMBL" id="CYZX01000016">
    <property type="protein sequence ID" value="CUO81404.1"/>
    <property type="molecule type" value="Genomic_DNA"/>
</dbReference>
<gene>
    <name evidence="12 15" type="primary">recF</name>
    <name evidence="15" type="ORF">ERS852471_02377</name>
</gene>
<dbReference type="InterPro" id="IPR003395">
    <property type="entry name" value="RecF/RecN/SMC_N"/>
</dbReference>
<evidence type="ECO:0000256" key="3">
    <source>
        <dbReference type="ARBA" id="ARBA00020170"/>
    </source>
</evidence>
<evidence type="ECO:0000256" key="12">
    <source>
        <dbReference type="HAMAP-Rule" id="MF_00365"/>
    </source>
</evidence>
<evidence type="ECO:0000256" key="7">
    <source>
        <dbReference type="ARBA" id="ARBA00022763"/>
    </source>
</evidence>
<evidence type="ECO:0000259" key="14">
    <source>
        <dbReference type="Pfam" id="PF02463"/>
    </source>
</evidence>
<dbReference type="AlphaFoldDB" id="A0A174I2J4"/>
<dbReference type="NCBIfam" id="TIGR00611">
    <property type="entry name" value="recf"/>
    <property type="match status" value="1"/>
</dbReference>
<evidence type="ECO:0000313" key="15">
    <source>
        <dbReference type="EMBL" id="CUO81404.1"/>
    </source>
</evidence>
<dbReference type="PANTHER" id="PTHR32182">
    <property type="entry name" value="DNA REPLICATION AND REPAIR PROTEIN RECF"/>
    <property type="match status" value="1"/>
</dbReference>
<dbReference type="RefSeq" id="WP_055266818.1">
    <property type="nucleotide sequence ID" value="NZ_CABIXQ010000016.1"/>
</dbReference>
<reference evidence="15 16" key="1">
    <citation type="submission" date="2015-09" db="EMBL/GenBank/DDBJ databases">
        <authorList>
            <consortium name="Pathogen Informatics"/>
        </authorList>
    </citation>
    <scope>NUCLEOTIDE SEQUENCE [LARGE SCALE GENOMIC DNA]</scope>
    <source>
        <strain evidence="15 16">2789STDY5834856</strain>
    </source>
</reference>
<evidence type="ECO:0000313" key="16">
    <source>
        <dbReference type="Proteomes" id="UP000095594"/>
    </source>
</evidence>
<comment type="function">
    <text evidence="12 13">The RecF protein is involved in DNA metabolism; it is required for DNA replication and normal SOS inducibility. RecF binds preferentially to single-stranded, linear DNA. It also seems to bind ATP.</text>
</comment>
<dbReference type="PROSITE" id="PS00617">
    <property type="entry name" value="RECF_1"/>
    <property type="match status" value="1"/>
</dbReference>
<dbReference type="GO" id="GO:0006302">
    <property type="term" value="P:double-strand break repair"/>
    <property type="evidence" value="ECO:0007669"/>
    <property type="project" value="TreeGrafter"/>
</dbReference>
<dbReference type="GO" id="GO:0003697">
    <property type="term" value="F:single-stranded DNA binding"/>
    <property type="evidence" value="ECO:0007669"/>
    <property type="project" value="UniProtKB-UniRule"/>
</dbReference>
<dbReference type="InterPro" id="IPR027417">
    <property type="entry name" value="P-loop_NTPase"/>
</dbReference>
<evidence type="ECO:0000256" key="9">
    <source>
        <dbReference type="ARBA" id="ARBA00023125"/>
    </source>
</evidence>
<protein>
    <recommendedName>
        <fullName evidence="3 12">DNA replication and repair protein RecF</fullName>
    </recommendedName>
</protein>
<evidence type="ECO:0000256" key="4">
    <source>
        <dbReference type="ARBA" id="ARBA00022490"/>
    </source>
</evidence>
<dbReference type="SUPFAM" id="SSF52540">
    <property type="entry name" value="P-loop containing nucleoside triphosphate hydrolases"/>
    <property type="match status" value="1"/>
</dbReference>
<dbReference type="Gene3D" id="1.20.1050.90">
    <property type="entry name" value="RecF/RecN/SMC, N-terminal domain"/>
    <property type="match status" value="1"/>
</dbReference>
<keyword evidence="8 12" id="KW-0067">ATP-binding</keyword>
<keyword evidence="10 12" id="KW-0234">DNA repair</keyword>
<name>A0A174I2J4_9CLOT</name>
<dbReference type="GO" id="GO:0000731">
    <property type="term" value="P:DNA synthesis involved in DNA repair"/>
    <property type="evidence" value="ECO:0007669"/>
    <property type="project" value="TreeGrafter"/>
</dbReference>
<evidence type="ECO:0000256" key="13">
    <source>
        <dbReference type="RuleBase" id="RU000578"/>
    </source>
</evidence>
<dbReference type="Pfam" id="PF02463">
    <property type="entry name" value="SMC_N"/>
    <property type="match status" value="1"/>
</dbReference>
<comment type="similarity">
    <text evidence="2 12 13">Belongs to the RecF family.</text>
</comment>
<organism evidence="15 16">
    <name type="scientific">Clostridium disporicum</name>
    <dbReference type="NCBI Taxonomy" id="84024"/>
    <lineage>
        <taxon>Bacteria</taxon>
        <taxon>Bacillati</taxon>
        <taxon>Bacillota</taxon>
        <taxon>Clostridia</taxon>
        <taxon>Eubacteriales</taxon>
        <taxon>Clostridiaceae</taxon>
        <taxon>Clostridium</taxon>
    </lineage>
</organism>